<dbReference type="PANTHER" id="PTHR11822">
    <property type="entry name" value="NADP-SPECIFIC ISOCITRATE DEHYDROGENASE"/>
    <property type="match status" value="1"/>
</dbReference>
<evidence type="ECO:0000256" key="8">
    <source>
        <dbReference type="ARBA" id="ARBA00023211"/>
    </source>
</evidence>
<dbReference type="AlphaFoldDB" id="A0A9P3BKJ0"/>
<comment type="cofactor">
    <cofactor evidence="1">
        <name>Mn(2+)</name>
        <dbReference type="ChEBI" id="CHEBI:29035"/>
    </cofactor>
</comment>
<comment type="cofactor">
    <cofactor evidence="2">
        <name>Mg(2+)</name>
        <dbReference type="ChEBI" id="CHEBI:18420"/>
    </cofactor>
</comment>
<evidence type="ECO:0000256" key="9">
    <source>
        <dbReference type="ARBA" id="ARBA00023554"/>
    </source>
</evidence>
<accession>A0A9P3BKJ0</accession>
<dbReference type="GO" id="GO:0046872">
    <property type="term" value="F:metal ion binding"/>
    <property type="evidence" value="ECO:0007669"/>
    <property type="project" value="UniProtKB-KW"/>
</dbReference>
<evidence type="ECO:0000313" key="10">
    <source>
        <dbReference type="EMBL" id="GIJ89444.1"/>
    </source>
</evidence>
<evidence type="ECO:0000256" key="4">
    <source>
        <dbReference type="ARBA" id="ARBA00022532"/>
    </source>
</evidence>
<evidence type="ECO:0000256" key="1">
    <source>
        <dbReference type="ARBA" id="ARBA00001936"/>
    </source>
</evidence>
<dbReference type="SUPFAM" id="SSF53659">
    <property type="entry name" value="Isocitrate/Isopropylmalate dehydrogenase-like"/>
    <property type="match status" value="1"/>
</dbReference>
<dbReference type="EMBL" id="BHVY01000005">
    <property type="protein sequence ID" value="GIJ89444.1"/>
    <property type="molecule type" value="Genomic_DNA"/>
</dbReference>
<dbReference type="GO" id="GO:0006099">
    <property type="term" value="P:tricarboxylic acid cycle"/>
    <property type="evidence" value="ECO:0007669"/>
    <property type="project" value="UniProtKB-KW"/>
</dbReference>
<dbReference type="GO" id="GO:0004450">
    <property type="term" value="F:isocitrate dehydrogenase (NADP+) activity"/>
    <property type="evidence" value="ECO:0007669"/>
    <property type="project" value="UniProtKB-EC"/>
</dbReference>
<evidence type="ECO:0000256" key="6">
    <source>
        <dbReference type="ARBA" id="ARBA00022842"/>
    </source>
</evidence>
<evidence type="ECO:0000256" key="7">
    <source>
        <dbReference type="ARBA" id="ARBA00023002"/>
    </source>
</evidence>
<protein>
    <submittedName>
        <fullName evidence="10">Isocitrate dehydrogenase [NADP], mitochondrial</fullName>
    </submittedName>
</protein>
<dbReference type="GO" id="GO:0006739">
    <property type="term" value="P:NADP+ metabolic process"/>
    <property type="evidence" value="ECO:0007669"/>
    <property type="project" value="TreeGrafter"/>
</dbReference>
<dbReference type="InterPro" id="IPR004790">
    <property type="entry name" value="Isocitrate_DH_NADP"/>
</dbReference>
<evidence type="ECO:0000256" key="3">
    <source>
        <dbReference type="ARBA" id="ARBA00007769"/>
    </source>
</evidence>
<keyword evidence="7" id="KW-0560">Oxidoreductase</keyword>
<keyword evidence="6" id="KW-0460">Magnesium</keyword>
<dbReference type="Gene3D" id="3.40.718.10">
    <property type="entry name" value="Isopropylmalate Dehydrogenase"/>
    <property type="match status" value="1"/>
</dbReference>
<dbReference type="OrthoDB" id="248923at2759"/>
<comment type="caution">
    <text evidence="10">The sequence shown here is derived from an EMBL/GenBank/DDBJ whole genome shotgun (WGS) entry which is preliminary data.</text>
</comment>
<keyword evidence="11" id="KW-1185">Reference proteome</keyword>
<evidence type="ECO:0000313" key="11">
    <source>
        <dbReference type="Proteomes" id="UP001043456"/>
    </source>
</evidence>
<name>A0A9P3BKJ0_9EURO</name>
<keyword evidence="5" id="KW-0479">Metal-binding</keyword>
<dbReference type="GeneID" id="67006995"/>
<dbReference type="PANTHER" id="PTHR11822:SF21">
    <property type="entry name" value="ISOCITRATE DEHYDROGENASE [NADP], MITOCHONDRIAL"/>
    <property type="match status" value="1"/>
</dbReference>
<gene>
    <name evidence="10" type="ORF">Asppvi_008385</name>
</gene>
<keyword evidence="8" id="KW-0464">Manganese</keyword>
<dbReference type="Proteomes" id="UP001043456">
    <property type="component" value="Unassembled WGS sequence"/>
</dbReference>
<dbReference type="GO" id="GO:0006102">
    <property type="term" value="P:isocitrate metabolic process"/>
    <property type="evidence" value="ECO:0007669"/>
    <property type="project" value="InterPro"/>
</dbReference>
<sequence length="116" mass="12520">MQGGGGEECKGPGHPNEVTAGALWMRELDPSPSNVISGSVTLTLTSNTTNWVLNTVTRPMTRVTVEAAEAIKKYAVGVQCATITPDEARVEEVKLKKSKRCRLTSLIQVPPTEVER</sequence>
<dbReference type="GO" id="GO:0005739">
    <property type="term" value="C:mitochondrion"/>
    <property type="evidence" value="ECO:0007669"/>
    <property type="project" value="TreeGrafter"/>
</dbReference>
<comment type="similarity">
    <text evidence="3">Belongs to the isocitrate and isopropylmalate dehydrogenases family.</text>
</comment>
<evidence type="ECO:0000256" key="5">
    <source>
        <dbReference type="ARBA" id="ARBA00022723"/>
    </source>
</evidence>
<comment type="catalytic activity">
    <reaction evidence="9">
        <text>D-threo-isocitrate + NADP(+) = 2-oxoglutarate + CO2 + NADPH</text>
        <dbReference type="Rhea" id="RHEA:19629"/>
        <dbReference type="ChEBI" id="CHEBI:15562"/>
        <dbReference type="ChEBI" id="CHEBI:16526"/>
        <dbReference type="ChEBI" id="CHEBI:16810"/>
        <dbReference type="ChEBI" id="CHEBI:57783"/>
        <dbReference type="ChEBI" id="CHEBI:58349"/>
        <dbReference type="EC" id="1.1.1.42"/>
    </reaction>
</comment>
<proteinExistence type="inferred from homology"/>
<evidence type="ECO:0000256" key="2">
    <source>
        <dbReference type="ARBA" id="ARBA00001946"/>
    </source>
</evidence>
<dbReference type="RefSeq" id="XP_043160190.1">
    <property type="nucleotide sequence ID" value="XM_043304255.1"/>
</dbReference>
<reference evidence="10 11" key="1">
    <citation type="submission" date="2018-10" db="EMBL/GenBank/DDBJ databases">
        <title>Pan-genome distribution and transcriptional activeness of fungal secondary metabolism genes in Aspergillus section Fumigati.</title>
        <authorList>
            <person name="Takahashi H."/>
            <person name="Umemura M."/>
            <person name="Ninomiya A."/>
            <person name="Kusuya Y."/>
            <person name="Urayama S."/>
            <person name="Shimizu M."/>
            <person name="Watanabe A."/>
            <person name="Kamei K."/>
            <person name="Yaguchi T."/>
            <person name="Hagiwara D."/>
        </authorList>
    </citation>
    <scope>NUCLEOTIDE SEQUENCE [LARGE SCALE GENOMIC DNA]</scope>
    <source>
        <strain evidence="10 11">IFM 55266</strain>
    </source>
</reference>
<keyword evidence="4" id="KW-0816">Tricarboxylic acid cycle</keyword>
<organism evidence="10 11">
    <name type="scientific">Aspergillus pseudoviridinutans</name>
    <dbReference type="NCBI Taxonomy" id="1517512"/>
    <lineage>
        <taxon>Eukaryota</taxon>
        <taxon>Fungi</taxon>
        <taxon>Dikarya</taxon>
        <taxon>Ascomycota</taxon>
        <taxon>Pezizomycotina</taxon>
        <taxon>Eurotiomycetes</taxon>
        <taxon>Eurotiomycetidae</taxon>
        <taxon>Eurotiales</taxon>
        <taxon>Aspergillaceae</taxon>
        <taxon>Aspergillus</taxon>
        <taxon>Aspergillus subgen. Fumigati</taxon>
    </lineage>
</organism>